<protein>
    <submittedName>
        <fullName evidence="1">Galactose-1-phosphate uridylyltransferase</fullName>
    </submittedName>
</protein>
<dbReference type="InterPro" id="IPR036265">
    <property type="entry name" value="HIT-like_sf"/>
</dbReference>
<keyword evidence="2" id="KW-1185">Reference proteome</keyword>
<name>A0AAJ1WK39_9BACI</name>
<evidence type="ECO:0000313" key="2">
    <source>
        <dbReference type="Proteomes" id="UP001237207"/>
    </source>
</evidence>
<reference evidence="1" key="1">
    <citation type="submission" date="2023-07" db="EMBL/GenBank/DDBJ databases">
        <title>Genomic Encyclopedia of Type Strains, Phase IV (KMG-IV): sequencing the most valuable type-strain genomes for metagenomic binning, comparative biology and taxonomic classification.</title>
        <authorList>
            <person name="Goeker M."/>
        </authorList>
    </citation>
    <scope>NUCLEOTIDE SEQUENCE</scope>
    <source>
        <strain evidence="1">DSM 23947</strain>
    </source>
</reference>
<dbReference type="GO" id="GO:0016779">
    <property type="term" value="F:nucleotidyltransferase activity"/>
    <property type="evidence" value="ECO:0007669"/>
    <property type="project" value="UniProtKB-KW"/>
</dbReference>
<gene>
    <name evidence="1" type="ORF">J2S13_002530</name>
</gene>
<dbReference type="Proteomes" id="UP001237207">
    <property type="component" value="Unassembled WGS sequence"/>
</dbReference>
<organism evidence="1 2">
    <name type="scientific">Oikeobacillus pervagus</name>
    <dbReference type="NCBI Taxonomy" id="1325931"/>
    <lineage>
        <taxon>Bacteria</taxon>
        <taxon>Bacillati</taxon>
        <taxon>Bacillota</taxon>
        <taxon>Bacilli</taxon>
        <taxon>Bacillales</taxon>
        <taxon>Bacillaceae</taxon>
        <taxon>Oikeobacillus</taxon>
    </lineage>
</organism>
<proteinExistence type="predicted"/>
<sequence>MVVQFKKEEEWFTFYDSQGNLIERKTEIRFDPLTGESSRLVYDAGLAITPPDYTEAAEQTGGKKCPFCPENLLKMTPVFPKEIADQGRITQGEAVVFPNLFPYSKHNGVVIFSGQHYVRLEEFAPSMVKDGFMVAQKYIQKVVQSDPKAKYASINWNYLPYSGGSILHPHLHVIVSESPTNYQANFQEKVKAHGEENDLLALYEAESSLGERWIGEKGNVAWMHAFAPKSHNDFIAMFPRKYSIHDLDEQDWQDFGEGLQAIFATLTEQGFASFNMLLNIATDLESKQPVCARLIPRFTLGALSTSDINFFQALHQEPLTYKVPEEVAAKARIHFQK</sequence>
<dbReference type="Gene3D" id="3.30.428.10">
    <property type="entry name" value="HIT-like"/>
    <property type="match status" value="2"/>
</dbReference>
<comment type="caution">
    <text evidence="1">The sequence shown here is derived from an EMBL/GenBank/DDBJ whole genome shotgun (WGS) entry which is preliminary data.</text>
</comment>
<dbReference type="AlphaFoldDB" id="A0AAJ1WK39"/>
<evidence type="ECO:0000313" key="1">
    <source>
        <dbReference type="EMBL" id="MDQ0216108.1"/>
    </source>
</evidence>
<keyword evidence="1" id="KW-0808">Transferase</keyword>
<dbReference type="RefSeq" id="WP_307258102.1">
    <property type="nucleotide sequence ID" value="NZ_JAUSUC010000035.1"/>
</dbReference>
<dbReference type="EMBL" id="JAUSUC010000035">
    <property type="protein sequence ID" value="MDQ0216108.1"/>
    <property type="molecule type" value="Genomic_DNA"/>
</dbReference>
<accession>A0AAJ1WK39</accession>
<keyword evidence="1" id="KW-0548">Nucleotidyltransferase</keyword>
<dbReference type="SUPFAM" id="SSF54197">
    <property type="entry name" value="HIT-like"/>
    <property type="match status" value="1"/>
</dbReference>